<reference evidence="1" key="2">
    <citation type="submission" date="2004-02" db="EMBL/GenBank/DDBJ databases">
        <authorList>
            <consortium name="Genoscope"/>
            <consortium name="Whitehead Institute Centre for Genome Research"/>
        </authorList>
    </citation>
    <scope>NUCLEOTIDE SEQUENCE</scope>
</reference>
<name>Q4RBM2_TETNG</name>
<organism evidence="1">
    <name type="scientific">Tetraodon nigroviridis</name>
    <name type="common">Spotted green pufferfish</name>
    <name type="synonym">Chelonodon nigroviridis</name>
    <dbReference type="NCBI Taxonomy" id="99883"/>
    <lineage>
        <taxon>Eukaryota</taxon>
        <taxon>Metazoa</taxon>
        <taxon>Chordata</taxon>
        <taxon>Craniata</taxon>
        <taxon>Vertebrata</taxon>
        <taxon>Euteleostomi</taxon>
        <taxon>Actinopterygii</taxon>
        <taxon>Neopterygii</taxon>
        <taxon>Teleostei</taxon>
        <taxon>Neoteleostei</taxon>
        <taxon>Acanthomorphata</taxon>
        <taxon>Eupercaria</taxon>
        <taxon>Tetraodontiformes</taxon>
        <taxon>Tetradontoidea</taxon>
        <taxon>Tetraodontidae</taxon>
        <taxon>Tetraodon</taxon>
    </lineage>
</organism>
<gene>
    <name evidence="1" type="ORF">GSTENG00036773001</name>
</gene>
<evidence type="ECO:0000313" key="1">
    <source>
        <dbReference type="EMBL" id="CAG14211.1"/>
    </source>
</evidence>
<comment type="caution">
    <text evidence="1">The sequence shown here is derived from an EMBL/GenBank/DDBJ whole genome shotgun (WGS) entry which is preliminary data.</text>
</comment>
<dbReference type="AlphaFoldDB" id="Q4RBM2"/>
<proteinExistence type="predicted"/>
<feature type="non-terminal residue" evidence="1">
    <location>
        <position position="1"/>
    </location>
</feature>
<sequence length="32" mass="3582">PDNVLVCYYMPRGCLYQTPPEIEQRVANGGTP</sequence>
<dbReference type="KEGG" id="tng:GSTEN00036773G001"/>
<protein>
    <submittedName>
        <fullName evidence="1">(spotted green pufferfish) hypothetical protein</fullName>
    </submittedName>
</protein>
<accession>Q4RBM2</accession>
<dbReference type="EMBL" id="CAAE01021127">
    <property type="protein sequence ID" value="CAG14211.1"/>
    <property type="molecule type" value="Genomic_DNA"/>
</dbReference>
<reference evidence="1" key="1">
    <citation type="journal article" date="2004" name="Nature">
        <title>Genome duplication in the teleost fish Tetraodon nigroviridis reveals the early vertebrate proto-karyotype.</title>
        <authorList>
            <person name="Jaillon O."/>
            <person name="Aury J.-M."/>
            <person name="Brunet F."/>
            <person name="Petit J.-L."/>
            <person name="Stange-Thomann N."/>
            <person name="Mauceli E."/>
            <person name="Bouneau L."/>
            <person name="Fischer C."/>
            <person name="Ozouf-Costaz C."/>
            <person name="Bernot A."/>
            <person name="Nicaud S."/>
            <person name="Jaffe D."/>
            <person name="Fisher S."/>
            <person name="Lutfalla G."/>
            <person name="Dossat C."/>
            <person name="Segurens B."/>
            <person name="Dasilva C."/>
            <person name="Salanoubat M."/>
            <person name="Levy M."/>
            <person name="Boudet N."/>
            <person name="Castellano S."/>
            <person name="Anthouard V."/>
            <person name="Jubin C."/>
            <person name="Castelli V."/>
            <person name="Katinka M."/>
            <person name="Vacherie B."/>
            <person name="Biemont C."/>
            <person name="Skalli Z."/>
            <person name="Cattolico L."/>
            <person name="Poulain J."/>
            <person name="De Berardinis V."/>
            <person name="Cruaud C."/>
            <person name="Duprat S."/>
            <person name="Brottier P."/>
            <person name="Coutanceau J.-P."/>
            <person name="Gouzy J."/>
            <person name="Parra G."/>
            <person name="Lardier G."/>
            <person name="Chapple C."/>
            <person name="McKernan K.J."/>
            <person name="McEwan P."/>
            <person name="Bosak S."/>
            <person name="Kellis M."/>
            <person name="Volff J.-N."/>
            <person name="Guigo R."/>
            <person name="Zody M.C."/>
            <person name="Mesirov J."/>
            <person name="Lindblad-Toh K."/>
            <person name="Birren B."/>
            <person name="Nusbaum C."/>
            <person name="Kahn D."/>
            <person name="Robinson-Rechavi M."/>
            <person name="Laudet V."/>
            <person name="Schachter V."/>
            <person name="Quetier F."/>
            <person name="Saurin W."/>
            <person name="Scarpelli C."/>
            <person name="Wincker P."/>
            <person name="Lander E.S."/>
            <person name="Weissenbach J."/>
            <person name="Roest Crollius H."/>
        </authorList>
    </citation>
    <scope>NUCLEOTIDE SEQUENCE [LARGE SCALE GENOMIC DNA]</scope>
</reference>